<proteinExistence type="predicted"/>
<dbReference type="GO" id="GO:0016740">
    <property type="term" value="F:transferase activity"/>
    <property type="evidence" value="ECO:0007669"/>
    <property type="project" value="UniProtKB-KW"/>
</dbReference>
<dbReference type="PANTHER" id="PTHR42811">
    <property type="entry name" value="SERINE ACETYLTRANSFERASE"/>
    <property type="match status" value="1"/>
</dbReference>
<dbReference type="RefSeq" id="WP_004327757.1">
    <property type="nucleotide sequence ID" value="NZ_DS499577.1"/>
</dbReference>
<keyword evidence="2" id="KW-1185">Reference proteome</keyword>
<dbReference type="Proteomes" id="UP000005819">
    <property type="component" value="Unassembled WGS sequence"/>
</dbReference>
<protein>
    <submittedName>
        <fullName evidence="1">Bacterial transferase hexapeptide repeat protein</fullName>
    </submittedName>
</protein>
<dbReference type="InterPro" id="IPR011004">
    <property type="entry name" value="Trimer_LpxA-like_sf"/>
</dbReference>
<comment type="caution">
    <text evidence="1">The sequence shown here is derived from an EMBL/GenBank/DDBJ whole genome shotgun (WGS) entry which is preliminary data.</text>
</comment>
<dbReference type="Gene3D" id="2.160.10.10">
    <property type="entry name" value="Hexapeptide repeat proteins"/>
    <property type="match status" value="1"/>
</dbReference>
<accession>B0MX17</accession>
<dbReference type="EMBL" id="ABFK02000020">
    <property type="protein sequence ID" value="EDS02201.1"/>
    <property type="molecule type" value="Genomic_DNA"/>
</dbReference>
<dbReference type="GeneID" id="99804932"/>
<evidence type="ECO:0000313" key="1">
    <source>
        <dbReference type="EMBL" id="EDS02201.1"/>
    </source>
</evidence>
<evidence type="ECO:0000313" key="2">
    <source>
        <dbReference type="Proteomes" id="UP000005819"/>
    </source>
</evidence>
<dbReference type="InterPro" id="IPR001451">
    <property type="entry name" value="Hexapep"/>
</dbReference>
<sequence length="84" mass="8860">MGCNCQINSGVVIGLNKTPDNRPIIGNNVLLSPGVKITGKCKIGDNVAIQPNSVVFRDIPDNCICSGIPAQIIKRRSDSSQSVP</sequence>
<dbReference type="eggNOG" id="COG1045">
    <property type="taxonomic scope" value="Bacteria"/>
</dbReference>
<gene>
    <name evidence="1" type="ORF">ALIPUT_01720</name>
</gene>
<name>B0MX17_9BACT</name>
<dbReference type="HOGENOM" id="CLU_051638_17_3_10"/>
<dbReference type="Pfam" id="PF00132">
    <property type="entry name" value="Hexapep"/>
    <property type="match status" value="1"/>
</dbReference>
<organism evidence="1 2">
    <name type="scientific">Alistipes putredinis DSM 17216</name>
    <dbReference type="NCBI Taxonomy" id="445970"/>
    <lineage>
        <taxon>Bacteria</taxon>
        <taxon>Pseudomonadati</taxon>
        <taxon>Bacteroidota</taxon>
        <taxon>Bacteroidia</taxon>
        <taxon>Bacteroidales</taxon>
        <taxon>Rikenellaceae</taxon>
        <taxon>Alistipes</taxon>
    </lineage>
</organism>
<dbReference type="OrthoDB" id="9814490at2"/>
<reference evidence="1" key="1">
    <citation type="submission" date="2007-10" db="EMBL/GenBank/DDBJ databases">
        <authorList>
            <person name="Fulton L."/>
            <person name="Clifton S."/>
            <person name="Fulton B."/>
            <person name="Xu J."/>
            <person name="Minx P."/>
            <person name="Pepin K.H."/>
            <person name="Johnson M."/>
            <person name="Thiruvilangam P."/>
            <person name="Bhonagiri V."/>
            <person name="Nash W.E."/>
            <person name="Mardis E.R."/>
            <person name="Wilson R.K."/>
        </authorList>
    </citation>
    <scope>NUCLEOTIDE SEQUENCE [LARGE SCALE GENOMIC DNA]</scope>
    <source>
        <strain evidence="1">DSM 17216</strain>
    </source>
</reference>
<dbReference type="AlphaFoldDB" id="B0MX17"/>
<dbReference type="SUPFAM" id="SSF51161">
    <property type="entry name" value="Trimeric LpxA-like enzymes"/>
    <property type="match status" value="1"/>
</dbReference>
<reference evidence="1" key="2">
    <citation type="submission" date="2013-09" db="EMBL/GenBank/DDBJ databases">
        <title>Draft genome sequence of Alistipes putredinis (DSM 17216).</title>
        <authorList>
            <person name="Sudarsanam P."/>
            <person name="Ley R."/>
            <person name="Guruge J."/>
            <person name="Turnbaugh P.J."/>
            <person name="Mahowald M."/>
            <person name="Liep D."/>
            <person name="Gordon J."/>
        </authorList>
    </citation>
    <scope>NUCLEOTIDE SEQUENCE</scope>
    <source>
        <strain evidence="1">DSM 17216</strain>
    </source>
</reference>
<keyword evidence="1" id="KW-0808">Transferase</keyword>